<dbReference type="AlphaFoldDB" id="A0AAW0IUW0"/>
<dbReference type="Pfam" id="PF13966">
    <property type="entry name" value="zf-RVT"/>
    <property type="match status" value="1"/>
</dbReference>
<dbReference type="InterPro" id="IPR026960">
    <property type="entry name" value="RVT-Znf"/>
</dbReference>
<protein>
    <submittedName>
        <fullName evidence="2">Ribonuclease h protein</fullName>
    </submittedName>
</protein>
<feature type="domain" description="Reverse transcriptase zinc-binding" evidence="1">
    <location>
        <begin position="77"/>
        <end position="170"/>
    </location>
</feature>
<dbReference type="Proteomes" id="UP000237347">
    <property type="component" value="Unassembled WGS sequence"/>
</dbReference>
<gene>
    <name evidence="2" type="ORF">CFP56_041821</name>
</gene>
<accession>A0AAW0IUW0</accession>
<keyword evidence="3" id="KW-1185">Reference proteome</keyword>
<evidence type="ECO:0000313" key="2">
    <source>
        <dbReference type="EMBL" id="KAK7818115.1"/>
    </source>
</evidence>
<evidence type="ECO:0000313" key="3">
    <source>
        <dbReference type="Proteomes" id="UP000237347"/>
    </source>
</evidence>
<reference evidence="2 3" key="1">
    <citation type="journal article" date="2018" name="Sci. Data">
        <title>The draft genome sequence of cork oak.</title>
        <authorList>
            <person name="Ramos A.M."/>
            <person name="Usie A."/>
            <person name="Barbosa P."/>
            <person name="Barros P.M."/>
            <person name="Capote T."/>
            <person name="Chaves I."/>
            <person name="Simoes F."/>
            <person name="Abreu I."/>
            <person name="Carrasquinho I."/>
            <person name="Faro C."/>
            <person name="Guimaraes J.B."/>
            <person name="Mendonca D."/>
            <person name="Nobrega F."/>
            <person name="Rodrigues L."/>
            <person name="Saibo N.J.M."/>
            <person name="Varela M.C."/>
            <person name="Egas C."/>
            <person name="Matos J."/>
            <person name="Miguel C.M."/>
            <person name="Oliveira M.M."/>
            <person name="Ricardo C.P."/>
            <person name="Goncalves S."/>
        </authorList>
    </citation>
    <scope>NUCLEOTIDE SEQUENCE [LARGE SCALE GENOMIC DNA]</scope>
    <source>
        <strain evidence="3">cv. HL8</strain>
    </source>
</reference>
<evidence type="ECO:0000259" key="1">
    <source>
        <dbReference type="Pfam" id="PF13966"/>
    </source>
</evidence>
<sequence>MSSLSTMKSTTLEDLSFCAVVENKVASLLNFSNQEWRLDSLNQLFSQRDVELIRSIPLCSKPVDDALIWPYTPTGSYTVKSGYRFLYNARCLDSGEYNPVDNKLWKKVWSLQVQPKVRNFLWRAIKNSIPTKHNLRRRMVLANDDCDHCHCESEDVLHALWSCPSISQVWSQNNLWANSVSSPGFSSFKDLVETIVETGEDLNIFATTVWAIWNRRNSMRTSGKHIPVQQLWVVVTMAEAVVTVADRGRC</sequence>
<proteinExistence type="predicted"/>
<name>A0AAW0IUW0_QUESU</name>
<dbReference type="EMBL" id="PKMF04000845">
    <property type="protein sequence ID" value="KAK7818115.1"/>
    <property type="molecule type" value="Genomic_DNA"/>
</dbReference>
<organism evidence="2 3">
    <name type="scientific">Quercus suber</name>
    <name type="common">Cork oak</name>
    <dbReference type="NCBI Taxonomy" id="58331"/>
    <lineage>
        <taxon>Eukaryota</taxon>
        <taxon>Viridiplantae</taxon>
        <taxon>Streptophyta</taxon>
        <taxon>Embryophyta</taxon>
        <taxon>Tracheophyta</taxon>
        <taxon>Spermatophyta</taxon>
        <taxon>Magnoliopsida</taxon>
        <taxon>eudicotyledons</taxon>
        <taxon>Gunneridae</taxon>
        <taxon>Pentapetalae</taxon>
        <taxon>rosids</taxon>
        <taxon>fabids</taxon>
        <taxon>Fagales</taxon>
        <taxon>Fagaceae</taxon>
        <taxon>Quercus</taxon>
    </lineage>
</organism>
<comment type="caution">
    <text evidence="2">The sequence shown here is derived from an EMBL/GenBank/DDBJ whole genome shotgun (WGS) entry which is preliminary data.</text>
</comment>